<dbReference type="InterPro" id="IPR006027">
    <property type="entry name" value="NusB_RsmB_TIM44"/>
</dbReference>
<organism evidence="16 17">
    <name type="scientific">Cardiobacterium valvarum</name>
    <dbReference type="NCBI Taxonomy" id="194702"/>
    <lineage>
        <taxon>Bacteria</taxon>
        <taxon>Pseudomonadati</taxon>
        <taxon>Pseudomonadota</taxon>
        <taxon>Gammaproteobacteria</taxon>
        <taxon>Cardiobacteriales</taxon>
        <taxon>Cardiobacteriaceae</taxon>
        <taxon>Cardiobacterium</taxon>
    </lineage>
</organism>
<evidence type="ECO:0000256" key="6">
    <source>
        <dbReference type="ARBA" id="ARBA00022552"/>
    </source>
</evidence>
<proteinExistence type="inferred from homology"/>
<accession>A0A381ECW4</accession>
<protein>
    <recommendedName>
        <fullName evidence="4">16S rRNA (cytosine(967)-C(5))-methyltransferase</fullName>
        <ecNumber evidence="4">2.1.1.176</ecNumber>
    </recommendedName>
    <alternativeName>
        <fullName evidence="11">16S rRNA m5C967 methyltransferase</fullName>
    </alternativeName>
    <alternativeName>
        <fullName evidence="12">rRNA (cytosine-C(5)-)-methyltransferase RsmB</fullName>
    </alternativeName>
</protein>
<dbReference type="InterPro" id="IPR029063">
    <property type="entry name" value="SAM-dependent_MTases_sf"/>
</dbReference>
<dbReference type="PANTHER" id="PTHR22807">
    <property type="entry name" value="NOP2 YEAST -RELATED NOL1/NOP2/FMU SUN DOMAIN-CONTAINING"/>
    <property type="match status" value="1"/>
</dbReference>
<name>A0A381ECW4_9GAMM</name>
<gene>
    <name evidence="16" type="primary">rsmB</name>
    <name evidence="16" type="ORF">NCTC13294_02057</name>
</gene>
<evidence type="ECO:0000313" key="17">
    <source>
        <dbReference type="Proteomes" id="UP000254572"/>
    </source>
</evidence>
<dbReference type="EMBL" id="UFUW01000001">
    <property type="protein sequence ID" value="SUX24780.1"/>
    <property type="molecule type" value="Genomic_DNA"/>
</dbReference>
<evidence type="ECO:0000313" key="16">
    <source>
        <dbReference type="EMBL" id="SUX24780.1"/>
    </source>
</evidence>
<dbReference type="GO" id="GO:0009383">
    <property type="term" value="F:rRNA (cytosine-C5-)-methyltransferase activity"/>
    <property type="evidence" value="ECO:0007669"/>
    <property type="project" value="TreeGrafter"/>
</dbReference>
<feature type="binding site" evidence="14">
    <location>
        <position position="308"/>
    </location>
    <ligand>
        <name>S-adenosyl-L-methionine</name>
        <dbReference type="ChEBI" id="CHEBI:59789"/>
    </ligand>
</feature>
<dbReference type="Proteomes" id="UP000254572">
    <property type="component" value="Unassembled WGS sequence"/>
</dbReference>
<evidence type="ECO:0000259" key="15">
    <source>
        <dbReference type="PROSITE" id="PS51686"/>
    </source>
</evidence>
<evidence type="ECO:0000256" key="5">
    <source>
        <dbReference type="ARBA" id="ARBA00022490"/>
    </source>
</evidence>
<dbReference type="Pfam" id="PF01189">
    <property type="entry name" value="Methyltr_RsmB-F"/>
    <property type="match status" value="1"/>
</dbReference>
<evidence type="ECO:0000256" key="11">
    <source>
        <dbReference type="ARBA" id="ARBA00030399"/>
    </source>
</evidence>
<dbReference type="SUPFAM" id="SSF53335">
    <property type="entry name" value="S-adenosyl-L-methionine-dependent methyltransferases"/>
    <property type="match status" value="1"/>
</dbReference>
<feature type="active site" description="Nucleophile" evidence="14">
    <location>
        <position position="361"/>
    </location>
</feature>
<feature type="binding site" evidence="14">
    <location>
        <begin position="240"/>
        <end position="246"/>
    </location>
    <ligand>
        <name>S-adenosyl-L-methionine</name>
        <dbReference type="ChEBI" id="CHEBI:59789"/>
    </ligand>
</feature>
<dbReference type="NCBIfam" id="TIGR00563">
    <property type="entry name" value="rsmB"/>
    <property type="match status" value="1"/>
</dbReference>
<evidence type="ECO:0000256" key="9">
    <source>
        <dbReference type="ARBA" id="ARBA00022691"/>
    </source>
</evidence>
<evidence type="ECO:0000256" key="13">
    <source>
        <dbReference type="ARBA" id="ARBA00047283"/>
    </source>
</evidence>
<dbReference type="FunFam" id="3.40.50.150:FF:000022">
    <property type="entry name" value="Ribosomal RNA small subunit methyltransferase B"/>
    <property type="match status" value="1"/>
</dbReference>
<dbReference type="RefSeq" id="WP_115612219.1">
    <property type="nucleotide sequence ID" value="NZ_UFUW01000001.1"/>
</dbReference>
<evidence type="ECO:0000256" key="2">
    <source>
        <dbReference type="ARBA" id="ARBA00004496"/>
    </source>
</evidence>
<feature type="binding site" evidence="14">
    <location>
        <position position="263"/>
    </location>
    <ligand>
        <name>S-adenosyl-L-methionine</name>
        <dbReference type="ChEBI" id="CHEBI:59789"/>
    </ligand>
</feature>
<sequence>MKARQAAYATLNGVINQHRTLNTLIAQYKSHTAPADQALYQALVYGTLRQYRAYSYLCAQMMAKPPARPGHPLAIILNLGLCQLLTMNLGDHGVINETVNLAAHNGQIRAKGLINAILRRVQREREHWQRALTAAQTHNLPHWLSPHYPAEQTAIAAVNTLPPPLTLRLHPRHDRAAWLTEHPEARANPLHPQAVTLQQGSNVAHIPGFRDGDTSVQDASAQHAATILVPRDGERILDACAAPGGKTCHLLELAPNAHVTALDHDAARLARVKENLDRLHQHATLSHADAADTAAWWDGTSFDAILLDAPCSGSGVLRRHPDIAWLRTPADLHRLSCQQRYLLNRLWPALKAGGRLLYTTCSILPAENQGNIRAFLAAHPEARLRPLDLPACRNTGYGSLHLPDTDGDGFYYALLYKNV</sequence>
<evidence type="ECO:0000256" key="1">
    <source>
        <dbReference type="ARBA" id="ARBA00002724"/>
    </source>
</evidence>
<dbReference type="InterPro" id="IPR023267">
    <property type="entry name" value="RCMT"/>
</dbReference>
<feature type="domain" description="SAM-dependent MTase RsmB/NOP-type" evidence="15">
    <location>
        <begin position="144"/>
        <end position="418"/>
    </location>
</feature>
<dbReference type="InterPro" id="IPR018314">
    <property type="entry name" value="RsmB/NOL1/NOP2-like_CS"/>
</dbReference>
<feature type="binding site" evidence="14">
    <location>
        <position position="289"/>
    </location>
    <ligand>
        <name>S-adenosyl-L-methionine</name>
        <dbReference type="ChEBI" id="CHEBI:59789"/>
    </ligand>
</feature>
<comment type="function">
    <text evidence="1">Specifically methylates the cytosine at position 967 (m5C967) of 16S rRNA.</text>
</comment>
<comment type="catalytic activity">
    <reaction evidence="13">
        <text>cytidine(967) in 16S rRNA + S-adenosyl-L-methionine = 5-methylcytidine(967) in 16S rRNA + S-adenosyl-L-homocysteine + H(+)</text>
        <dbReference type="Rhea" id="RHEA:42748"/>
        <dbReference type="Rhea" id="RHEA-COMP:10219"/>
        <dbReference type="Rhea" id="RHEA-COMP:10220"/>
        <dbReference type="ChEBI" id="CHEBI:15378"/>
        <dbReference type="ChEBI" id="CHEBI:57856"/>
        <dbReference type="ChEBI" id="CHEBI:59789"/>
        <dbReference type="ChEBI" id="CHEBI:74483"/>
        <dbReference type="ChEBI" id="CHEBI:82748"/>
        <dbReference type="EC" id="2.1.1.176"/>
    </reaction>
</comment>
<evidence type="ECO:0000256" key="8">
    <source>
        <dbReference type="ARBA" id="ARBA00022679"/>
    </source>
</evidence>
<keyword evidence="5" id="KW-0963">Cytoplasm</keyword>
<evidence type="ECO:0000256" key="4">
    <source>
        <dbReference type="ARBA" id="ARBA00012140"/>
    </source>
</evidence>
<keyword evidence="7 14" id="KW-0489">Methyltransferase</keyword>
<evidence type="ECO:0000256" key="3">
    <source>
        <dbReference type="ARBA" id="ARBA00007494"/>
    </source>
</evidence>
<reference evidence="16 17" key="1">
    <citation type="submission" date="2018-06" db="EMBL/GenBank/DDBJ databases">
        <authorList>
            <consortium name="Pathogen Informatics"/>
            <person name="Doyle S."/>
        </authorList>
    </citation>
    <scope>NUCLEOTIDE SEQUENCE [LARGE SCALE GENOMIC DNA]</scope>
    <source>
        <strain evidence="16 17">NCTC13294</strain>
    </source>
</reference>
<dbReference type="PROSITE" id="PS01153">
    <property type="entry name" value="NOL1_NOP2_SUN"/>
    <property type="match status" value="1"/>
</dbReference>
<dbReference type="GO" id="GO:0003723">
    <property type="term" value="F:RNA binding"/>
    <property type="evidence" value="ECO:0007669"/>
    <property type="project" value="UniProtKB-UniRule"/>
</dbReference>
<keyword evidence="6" id="KW-0698">rRNA processing</keyword>
<dbReference type="InterPro" id="IPR004573">
    <property type="entry name" value="rRNA_ssu_MeTfrase_B"/>
</dbReference>
<dbReference type="Gene3D" id="3.40.50.150">
    <property type="entry name" value="Vaccinia Virus protein VP39"/>
    <property type="match status" value="1"/>
</dbReference>
<dbReference type="GO" id="GO:0005829">
    <property type="term" value="C:cytosol"/>
    <property type="evidence" value="ECO:0007669"/>
    <property type="project" value="TreeGrafter"/>
</dbReference>
<evidence type="ECO:0000256" key="10">
    <source>
        <dbReference type="ARBA" id="ARBA00022884"/>
    </source>
</evidence>
<evidence type="ECO:0000256" key="12">
    <source>
        <dbReference type="ARBA" id="ARBA00031088"/>
    </source>
</evidence>
<dbReference type="PRINTS" id="PR02008">
    <property type="entry name" value="RCMTFAMILY"/>
</dbReference>
<dbReference type="SUPFAM" id="SSF48013">
    <property type="entry name" value="NusB-like"/>
    <property type="match status" value="1"/>
</dbReference>
<comment type="subcellular location">
    <subcellularLocation>
        <location evidence="2">Cytoplasm</location>
    </subcellularLocation>
</comment>
<dbReference type="OrthoDB" id="9810297at2"/>
<dbReference type="PROSITE" id="PS51686">
    <property type="entry name" value="SAM_MT_RSMB_NOP"/>
    <property type="match status" value="1"/>
</dbReference>
<dbReference type="Gene3D" id="3.30.70.1170">
    <property type="entry name" value="Sun protein, domain 3"/>
    <property type="match status" value="1"/>
</dbReference>
<dbReference type="Pfam" id="PF01029">
    <property type="entry name" value="NusB"/>
    <property type="match status" value="1"/>
</dbReference>
<dbReference type="GO" id="GO:0006355">
    <property type="term" value="P:regulation of DNA-templated transcription"/>
    <property type="evidence" value="ECO:0007669"/>
    <property type="project" value="InterPro"/>
</dbReference>
<dbReference type="PANTHER" id="PTHR22807:SF61">
    <property type="entry name" value="NOL1_NOP2_SUN FAMILY PROTEIN _ ANTITERMINATION NUSB DOMAIN-CONTAINING PROTEIN"/>
    <property type="match status" value="1"/>
</dbReference>
<dbReference type="InterPro" id="IPR035926">
    <property type="entry name" value="NusB-like_sf"/>
</dbReference>
<keyword evidence="9 14" id="KW-0949">S-adenosyl-L-methionine</keyword>
<keyword evidence="17" id="KW-1185">Reference proteome</keyword>
<evidence type="ECO:0000256" key="14">
    <source>
        <dbReference type="PROSITE-ProRule" id="PRU01023"/>
    </source>
</evidence>
<evidence type="ECO:0000256" key="7">
    <source>
        <dbReference type="ARBA" id="ARBA00022603"/>
    </source>
</evidence>
<keyword evidence="8 14" id="KW-0808">Transferase</keyword>
<dbReference type="EC" id="2.1.1.176" evidence="4"/>
<dbReference type="InterPro" id="IPR001678">
    <property type="entry name" value="MeTrfase_RsmB-F_NOP2_dom"/>
</dbReference>
<dbReference type="AlphaFoldDB" id="A0A381ECW4"/>
<dbReference type="InterPro" id="IPR049560">
    <property type="entry name" value="MeTrfase_RsmB-F_NOP2_cat"/>
</dbReference>
<dbReference type="GO" id="GO:0070475">
    <property type="term" value="P:rRNA base methylation"/>
    <property type="evidence" value="ECO:0007669"/>
    <property type="project" value="TreeGrafter"/>
</dbReference>
<dbReference type="Gene3D" id="1.10.940.10">
    <property type="entry name" value="NusB-like"/>
    <property type="match status" value="1"/>
</dbReference>
<comment type="similarity">
    <text evidence="3 14">Belongs to the class I-like SAM-binding methyltransferase superfamily. RsmB/NOP family.</text>
</comment>
<dbReference type="NCBIfam" id="NF008149">
    <property type="entry name" value="PRK10901.1"/>
    <property type="match status" value="1"/>
</dbReference>
<dbReference type="CDD" id="cd02440">
    <property type="entry name" value="AdoMet_MTases"/>
    <property type="match status" value="1"/>
</dbReference>
<keyword evidence="10 14" id="KW-0694">RNA-binding</keyword>